<feature type="transmembrane region" description="Helical" evidence="15">
    <location>
        <begin position="177"/>
        <end position="197"/>
    </location>
</feature>
<dbReference type="GO" id="GO:0009927">
    <property type="term" value="F:histidine phosphotransfer kinase activity"/>
    <property type="evidence" value="ECO:0007669"/>
    <property type="project" value="TreeGrafter"/>
</dbReference>
<dbReference type="InterPro" id="IPR008207">
    <property type="entry name" value="Sig_transdc_His_kin_Hpt_dom"/>
</dbReference>
<dbReference type="Pfam" id="PF00512">
    <property type="entry name" value="HisKA"/>
    <property type="match status" value="1"/>
</dbReference>
<dbReference type="Pfam" id="PF13426">
    <property type="entry name" value="PAS_9"/>
    <property type="match status" value="1"/>
</dbReference>
<dbReference type="SUPFAM" id="SSF47384">
    <property type="entry name" value="Homodimeric domain of signal transducing histidine kinase"/>
    <property type="match status" value="1"/>
</dbReference>
<dbReference type="CDD" id="cd17546">
    <property type="entry name" value="REC_hyHK_CKI1_RcsC-like"/>
    <property type="match status" value="1"/>
</dbReference>
<dbReference type="Pfam" id="PF00072">
    <property type="entry name" value="Response_reg"/>
    <property type="match status" value="1"/>
</dbReference>
<evidence type="ECO:0000256" key="12">
    <source>
        <dbReference type="ARBA" id="ARBA00023012"/>
    </source>
</evidence>
<keyword evidence="9 20" id="KW-0418">Kinase</keyword>
<evidence type="ECO:0000256" key="2">
    <source>
        <dbReference type="ARBA" id="ARBA00004429"/>
    </source>
</evidence>
<gene>
    <name evidence="20" type="ORF">SAMN04488523_11381</name>
</gene>
<evidence type="ECO:0000256" key="11">
    <source>
        <dbReference type="ARBA" id="ARBA00022989"/>
    </source>
</evidence>
<evidence type="ECO:0000259" key="16">
    <source>
        <dbReference type="PROSITE" id="PS50109"/>
    </source>
</evidence>
<feature type="domain" description="Response regulatory" evidence="17">
    <location>
        <begin position="606"/>
        <end position="723"/>
    </location>
</feature>
<evidence type="ECO:0000256" key="10">
    <source>
        <dbReference type="ARBA" id="ARBA00022840"/>
    </source>
</evidence>
<dbReference type="PRINTS" id="PR00344">
    <property type="entry name" value="BCTRLSENSOR"/>
</dbReference>
<keyword evidence="11 15" id="KW-1133">Transmembrane helix</keyword>
<dbReference type="NCBIfam" id="TIGR00229">
    <property type="entry name" value="sensory_box"/>
    <property type="match status" value="1"/>
</dbReference>
<reference evidence="20 21" key="1">
    <citation type="submission" date="2016-10" db="EMBL/GenBank/DDBJ databases">
        <authorList>
            <person name="de Groot N.N."/>
        </authorList>
    </citation>
    <scope>NUCLEOTIDE SEQUENCE [LARGE SCALE GENOMIC DNA]</scope>
    <source>
        <strain evidence="20 21">DSM 11443</strain>
    </source>
</reference>
<dbReference type="PROSITE" id="PS50110">
    <property type="entry name" value="RESPONSE_REGULATORY"/>
    <property type="match status" value="1"/>
</dbReference>
<dbReference type="InterPro" id="IPR035965">
    <property type="entry name" value="PAS-like_dom_sf"/>
</dbReference>
<dbReference type="SMART" id="SM00448">
    <property type="entry name" value="REC"/>
    <property type="match status" value="1"/>
</dbReference>
<dbReference type="PROSITE" id="PS50112">
    <property type="entry name" value="PAS"/>
    <property type="match status" value="1"/>
</dbReference>
<evidence type="ECO:0000256" key="15">
    <source>
        <dbReference type="SAM" id="Phobius"/>
    </source>
</evidence>
<keyword evidence="4" id="KW-1003">Cell membrane</keyword>
<evidence type="ECO:0000256" key="8">
    <source>
        <dbReference type="ARBA" id="ARBA00022692"/>
    </source>
</evidence>
<dbReference type="SUPFAM" id="SSF52172">
    <property type="entry name" value="CheY-like"/>
    <property type="match status" value="1"/>
</dbReference>
<evidence type="ECO:0000256" key="13">
    <source>
        <dbReference type="ARBA" id="ARBA00023136"/>
    </source>
</evidence>
<keyword evidence="6 14" id="KW-0597">Phosphoprotein</keyword>
<dbReference type="PANTHER" id="PTHR43047">
    <property type="entry name" value="TWO-COMPONENT HISTIDINE PROTEIN KINASE"/>
    <property type="match status" value="1"/>
</dbReference>
<dbReference type="EC" id="2.7.13.3" evidence="3"/>
<dbReference type="SUPFAM" id="SSF55874">
    <property type="entry name" value="ATPase domain of HSP90 chaperone/DNA topoisomerase II/histidine kinase"/>
    <property type="match status" value="1"/>
</dbReference>
<evidence type="ECO:0000256" key="5">
    <source>
        <dbReference type="ARBA" id="ARBA00022519"/>
    </source>
</evidence>
<evidence type="ECO:0000259" key="18">
    <source>
        <dbReference type="PROSITE" id="PS50112"/>
    </source>
</evidence>
<dbReference type="RefSeq" id="WP_093924967.1">
    <property type="nucleotide sequence ID" value="NZ_FOMW01000013.1"/>
</dbReference>
<dbReference type="InterPro" id="IPR036097">
    <property type="entry name" value="HisK_dim/P_sf"/>
</dbReference>
<dbReference type="InterPro" id="IPR003594">
    <property type="entry name" value="HATPase_dom"/>
</dbReference>
<dbReference type="Gene3D" id="1.20.120.160">
    <property type="entry name" value="HPT domain"/>
    <property type="match status" value="1"/>
</dbReference>
<dbReference type="EMBL" id="FOMW01000013">
    <property type="protein sequence ID" value="SFE96778.1"/>
    <property type="molecule type" value="Genomic_DNA"/>
</dbReference>
<dbReference type="Gene3D" id="3.30.450.20">
    <property type="entry name" value="PAS domain"/>
    <property type="match status" value="1"/>
</dbReference>
<dbReference type="PROSITE" id="PS50113">
    <property type="entry name" value="PAC"/>
    <property type="match status" value="1"/>
</dbReference>
<evidence type="ECO:0000256" key="1">
    <source>
        <dbReference type="ARBA" id="ARBA00000085"/>
    </source>
</evidence>
<organism evidence="20 21">
    <name type="scientific">Sulfitobacter brevis</name>
    <dbReference type="NCBI Taxonomy" id="74348"/>
    <lineage>
        <taxon>Bacteria</taxon>
        <taxon>Pseudomonadati</taxon>
        <taxon>Pseudomonadota</taxon>
        <taxon>Alphaproteobacteria</taxon>
        <taxon>Rhodobacterales</taxon>
        <taxon>Roseobacteraceae</taxon>
        <taxon>Sulfitobacter</taxon>
    </lineage>
</organism>
<dbReference type="Proteomes" id="UP000198977">
    <property type="component" value="Unassembled WGS sequence"/>
</dbReference>
<dbReference type="AlphaFoldDB" id="A0A1I2EWF0"/>
<evidence type="ECO:0000256" key="3">
    <source>
        <dbReference type="ARBA" id="ARBA00012438"/>
    </source>
</evidence>
<feature type="domain" description="Histidine kinase" evidence="16">
    <location>
        <begin position="360"/>
        <end position="583"/>
    </location>
</feature>
<dbReference type="OrthoDB" id="9801651at2"/>
<accession>A0A1I2EWF0</accession>
<comment type="subcellular location">
    <subcellularLocation>
        <location evidence="2">Cell inner membrane</location>
        <topology evidence="2">Multi-pass membrane protein</topology>
    </subcellularLocation>
</comment>
<keyword evidence="7" id="KW-0808">Transferase</keyword>
<dbReference type="SMART" id="SM00091">
    <property type="entry name" value="PAS"/>
    <property type="match status" value="1"/>
</dbReference>
<keyword evidence="8 15" id="KW-0812">Transmembrane</keyword>
<dbReference type="InterPro" id="IPR005467">
    <property type="entry name" value="His_kinase_dom"/>
</dbReference>
<dbReference type="STRING" id="74348.SAMN04488523_11381"/>
<keyword evidence="21" id="KW-1185">Reference proteome</keyword>
<dbReference type="PROSITE" id="PS50109">
    <property type="entry name" value="HIS_KIN"/>
    <property type="match status" value="1"/>
</dbReference>
<comment type="catalytic activity">
    <reaction evidence="1">
        <text>ATP + protein L-histidine = ADP + protein N-phospho-L-histidine.</text>
        <dbReference type="EC" id="2.7.13.3"/>
    </reaction>
</comment>
<feature type="domain" description="PAS" evidence="18">
    <location>
        <begin position="213"/>
        <end position="284"/>
    </location>
</feature>
<evidence type="ECO:0000313" key="20">
    <source>
        <dbReference type="EMBL" id="SFE96778.1"/>
    </source>
</evidence>
<feature type="transmembrane region" description="Helical" evidence="15">
    <location>
        <begin position="12"/>
        <end position="37"/>
    </location>
</feature>
<protein>
    <recommendedName>
        <fullName evidence="3">histidine kinase</fullName>
        <ecNumber evidence="3">2.7.13.3</ecNumber>
    </recommendedName>
</protein>
<keyword evidence="12" id="KW-0902">Two-component regulatory system</keyword>
<dbReference type="Pfam" id="PF02518">
    <property type="entry name" value="HATPase_c"/>
    <property type="match status" value="1"/>
</dbReference>
<dbReference type="Gene3D" id="1.10.287.130">
    <property type="match status" value="1"/>
</dbReference>
<dbReference type="CDD" id="cd00130">
    <property type="entry name" value="PAS"/>
    <property type="match status" value="1"/>
</dbReference>
<feature type="modified residue" description="4-aspartylphosphate" evidence="14">
    <location>
        <position position="655"/>
    </location>
</feature>
<dbReference type="CDD" id="cd00082">
    <property type="entry name" value="HisKA"/>
    <property type="match status" value="1"/>
</dbReference>
<dbReference type="SUPFAM" id="SSF47226">
    <property type="entry name" value="Histidine-containing phosphotransfer domain, HPT domain"/>
    <property type="match status" value="1"/>
</dbReference>
<dbReference type="InterPro" id="IPR001789">
    <property type="entry name" value="Sig_transdc_resp-reg_receiver"/>
</dbReference>
<dbReference type="Gene3D" id="3.40.50.2300">
    <property type="match status" value="1"/>
</dbReference>
<dbReference type="GO" id="GO:0000155">
    <property type="term" value="F:phosphorelay sensor kinase activity"/>
    <property type="evidence" value="ECO:0007669"/>
    <property type="project" value="InterPro"/>
</dbReference>
<dbReference type="Pfam" id="PF01627">
    <property type="entry name" value="Hpt"/>
    <property type="match status" value="1"/>
</dbReference>
<dbReference type="SUPFAM" id="SSF55785">
    <property type="entry name" value="PYP-like sensor domain (PAS domain)"/>
    <property type="match status" value="1"/>
</dbReference>
<dbReference type="InterPro" id="IPR004358">
    <property type="entry name" value="Sig_transdc_His_kin-like_C"/>
</dbReference>
<dbReference type="PANTHER" id="PTHR43047:SF72">
    <property type="entry name" value="OSMOSENSING HISTIDINE PROTEIN KINASE SLN1"/>
    <property type="match status" value="1"/>
</dbReference>
<dbReference type="InterPro" id="IPR000700">
    <property type="entry name" value="PAS-assoc_C"/>
</dbReference>
<keyword evidence="5" id="KW-0997">Cell inner membrane</keyword>
<dbReference type="SMART" id="SM00388">
    <property type="entry name" value="HisKA"/>
    <property type="match status" value="1"/>
</dbReference>
<dbReference type="InterPro" id="IPR036641">
    <property type="entry name" value="HPT_dom_sf"/>
</dbReference>
<evidence type="ECO:0000256" key="7">
    <source>
        <dbReference type="ARBA" id="ARBA00022679"/>
    </source>
</evidence>
<dbReference type="InterPro" id="IPR000014">
    <property type="entry name" value="PAS"/>
</dbReference>
<evidence type="ECO:0000256" key="9">
    <source>
        <dbReference type="ARBA" id="ARBA00022777"/>
    </source>
</evidence>
<feature type="domain" description="PAC" evidence="19">
    <location>
        <begin position="292"/>
        <end position="342"/>
    </location>
</feature>
<keyword evidence="10" id="KW-0547">Nucleotide-binding</keyword>
<dbReference type="InterPro" id="IPR011006">
    <property type="entry name" value="CheY-like_superfamily"/>
</dbReference>
<proteinExistence type="predicted"/>
<dbReference type="SMART" id="SM00387">
    <property type="entry name" value="HATPase_c"/>
    <property type="match status" value="1"/>
</dbReference>
<keyword evidence="13 15" id="KW-0472">Membrane</keyword>
<keyword evidence="10" id="KW-0067">ATP-binding</keyword>
<evidence type="ECO:0000259" key="17">
    <source>
        <dbReference type="PROSITE" id="PS50110"/>
    </source>
</evidence>
<evidence type="ECO:0000256" key="14">
    <source>
        <dbReference type="PROSITE-ProRule" id="PRU00169"/>
    </source>
</evidence>
<sequence length="853" mass="93871">MSKTTESATSPIWVKALLALCLTAGMLAAGYLSYSVWDKIRMLDRAHQDHTEWVFFQLEIEYLKLDRAVDQARSGKAEDLKDLRKRFDIFYSRVEIAGQFEQHVSVASDIQKLREALEGQFALIDAKDATLSAGLDRIAQVLKSVESLPRSIALQSIAIAAEISETERNRIVKLTEILALVALIIALALLGAIARLMRQTASLNRASAEAQVHHLQLSTTLRASLDAVVVIDSEGVVKDFNGSAEDIFRITKEKAVGQSYIDLLIPPNLRSKQHKLLENFQSDNNAFAADAKRREYEMIDQNGRVFPVEFSVSLARSGEGPIFVTYIRDITEKRRKEIEITQARDDALAAYREKSRFFAMMSHEMRTPLNGVLSALQLLGDGRLDPEQQRYHDAAVTSGEILLSHINDVLAIERSETGTNDEQRKPCDIGMLTSGIIGTMEPLATTSGTKLHLNQEELEGGVITTDPRAIQQILVNLLSNAIKFSPSGNVTLRSFVEEAQDGAEYPALHLEVIDDGPGIPENEIARIFEDFVSLDSRYERQTGGTGLGLGIVQRLVKGLDGEIDCVSVVGTGTRFIVKIPAIPASETDLAASPLPVPQPASAFRLNLLVADDNRINRDLLEAMLHRMGHDVMLAAGGIEAVQFATEHKFDAILMDISMPDMNGIQATQMIRSGQGPNSDTHVVAATAHALPKERAEFKAAGMTGFIQKPLDMKVLAAALMDLHPVVKTASFQPSKAAQIEAAQRAVLNEAQVRELLDVLGREKLSERLAKLYQRVDVDIPALVDAKTIEDMQVRSHALAGMCGMFGADRLYDVLHNIETACKNHDEIRARTLIDGVTSVWSATRTALRQRVLQ</sequence>
<evidence type="ECO:0000313" key="21">
    <source>
        <dbReference type="Proteomes" id="UP000198977"/>
    </source>
</evidence>
<name>A0A1I2EWF0_9RHOB</name>
<dbReference type="InterPro" id="IPR003661">
    <property type="entry name" value="HisK_dim/P_dom"/>
</dbReference>
<dbReference type="InterPro" id="IPR036890">
    <property type="entry name" value="HATPase_C_sf"/>
</dbReference>
<evidence type="ECO:0000256" key="4">
    <source>
        <dbReference type="ARBA" id="ARBA00022475"/>
    </source>
</evidence>
<evidence type="ECO:0000256" key="6">
    <source>
        <dbReference type="ARBA" id="ARBA00022553"/>
    </source>
</evidence>
<dbReference type="GO" id="GO:0005886">
    <property type="term" value="C:plasma membrane"/>
    <property type="evidence" value="ECO:0007669"/>
    <property type="project" value="UniProtKB-SubCell"/>
</dbReference>
<evidence type="ECO:0000259" key="19">
    <source>
        <dbReference type="PROSITE" id="PS50113"/>
    </source>
</evidence>
<dbReference type="Gene3D" id="3.30.565.10">
    <property type="entry name" value="Histidine kinase-like ATPase, C-terminal domain"/>
    <property type="match status" value="1"/>
</dbReference>